<dbReference type="GO" id="GO:0006572">
    <property type="term" value="P:L-tyrosine catabolic process"/>
    <property type="evidence" value="ECO:0007669"/>
    <property type="project" value="TreeGrafter"/>
</dbReference>
<dbReference type="RefSeq" id="WP_015798239.1">
    <property type="nucleotide sequence ID" value="NC_013124.1"/>
</dbReference>
<keyword evidence="3" id="KW-0479">Metal-binding</keyword>
<keyword evidence="3" id="KW-0106">Calcium</keyword>
<dbReference type="PANTHER" id="PTHR43069:SF2">
    <property type="entry name" value="FUMARYLACETOACETASE"/>
    <property type="match status" value="1"/>
</dbReference>
<keyword evidence="5" id="KW-0378">Hydrolase</keyword>
<comment type="cofactor">
    <cofactor evidence="3">
        <name>Ca(2+)</name>
        <dbReference type="ChEBI" id="CHEBI:29108"/>
    </cofactor>
</comment>
<organism evidence="5 6">
    <name type="scientific">Acidimicrobium ferrooxidans (strain DSM 10331 / JCM 15462 / NBRC 103882 / ICP)</name>
    <dbReference type="NCBI Taxonomy" id="525909"/>
    <lineage>
        <taxon>Bacteria</taxon>
        <taxon>Bacillati</taxon>
        <taxon>Actinomycetota</taxon>
        <taxon>Acidimicrobiia</taxon>
        <taxon>Acidimicrobiales</taxon>
        <taxon>Acidimicrobiaceae</taxon>
        <taxon>Acidimicrobium</taxon>
    </lineage>
</organism>
<dbReference type="EC" id="3.7.1.2" evidence="5"/>
<feature type="binding site" evidence="3">
    <location>
        <position position="221"/>
    </location>
    <ligand>
        <name>Mg(2+)</name>
        <dbReference type="ChEBI" id="CHEBI:18420"/>
    </ligand>
</feature>
<dbReference type="HOGENOM" id="CLU_026207_2_1_11"/>
<dbReference type="InterPro" id="IPR011234">
    <property type="entry name" value="Fumarylacetoacetase-like_C"/>
</dbReference>
<dbReference type="GO" id="GO:0006559">
    <property type="term" value="P:L-phenylalanine catabolic process"/>
    <property type="evidence" value="ECO:0007669"/>
    <property type="project" value="TreeGrafter"/>
</dbReference>
<dbReference type="GO" id="GO:0004334">
    <property type="term" value="F:fumarylacetoacetase activity"/>
    <property type="evidence" value="ECO:0007669"/>
    <property type="project" value="UniProtKB-EC"/>
</dbReference>
<dbReference type="InterPro" id="IPR005959">
    <property type="entry name" value="Fumarylacetoacetase"/>
</dbReference>
<feature type="binding site" evidence="2">
    <location>
        <position position="228"/>
    </location>
    <ligand>
        <name>substrate</name>
    </ligand>
</feature>
<feature type="active site" description="Proton acceptor" evidence="1">
    <location>
        <position position="123"/>
    </location>
</feature>
<feature type="domain" description="Fumarylacetoacetase-like C-terminal" evidence="4">
    <location>
        <begin position="114"/>
        <end position="395"/>
    </location>
</feature>
<keyword evidence="6" id="KW-1185">Reference proteome</keyword>
<dbReference type="Gene3D" id="2.30.30.230">
    <property type="entry name" value="Fumarylacetoacetase, N-terminal domain"/>
    <property type="match status" value="1"/>
</dbReference>
<feature type="binding site" evidence="3">
    <location>
        <position position="187"/>
    </location>
    <ligand>
        <name>Ca(2+)</name>
        <dbReference type="ChEBI" id="CHEBI:29108"/>
    </ligand>
</feature>
<dbReference type="GO" id="GO:1902000">
    <property type="term" value="P:homogentisate catabolic process"/>
    <property type="evidence" value="ECO:0007669"/>
    <property type="project" value="TreeGrafter"/>
</dbReference>
<feature type="binding site" evidence="2">
    <location>
        <position position="132"/>
    </location>
    <ligand>
        <name>substrate</name>
    </ligand>
</feature>
<dbReference type="AlphaFoldDB" id="C7LYE2"/>
<feature type="binding site" evidence="2">
    <location>
        <position position="118"/>
    </location>
    <ligand>
        <name>substrate</name>
    </ligand>
</feature>
<evidence type="ECO:0000313" key="5">
    <source>
        <dbReference type="EMBL" id="ACU53750.1"/>
    </source>
</evidence>
<feature type="binding site" evidence="3">
    <location>
        <position position="245"/>
    </location>
    <ligand>
        <name>Mg(2+)</name>
        <dbReference type="ChEBI" id="CHEBI:18420"/>
    </ligand>
</feature>
<feature type="binding site" evidence="3">
    <location>
        <position position="116"/>
    </location>
    <ligand>
        <name>Ca(2+)</name>
        <dbReference type="ChEBI" id="CHEBI:29108"/>
    </ligand>
</feature>
<dbReference type="InterPro" id="IPR036663">
    <property type="entry name" value="Fumarylacetoacetase_C_sf"/>
</dbReference>
<dbReference type="SUPFAM" id="SSF56529">
    <property type="entry name" value="FAH"/>
    <property type="match status" value="1"/>
</dbReference>
<dbReference type="PANTHER" id="PTHR43069">
    <property type="entry name" value="FUMARYLACETOACETASE"/>
    <property type="match status" value="1"/>
</dbReference>
<feature type="binding site" evidence="2">
    <location>
        <position position="332"/>
    </location>
    <ligand>
        <name>substrate</name>
    </ligand>
</feature>
<dbReference type="Gene3D" id="3.90.850.10">
    <property type="entry name" value="Fumarylacetoacetase-like, C-terminal domain"/>
    <property type="match status" value="1"/>
</dbReference>
<dbReference type="EMBL" id="CP001631">
    <property type="protein sequence ID" value="ACU53750.1"/>
    <property type="molecule type" value="Genomic_DNA"/>
</dbReference>
<sequence length="403" mass="42562">MAPLTSWIDTDLEHGYGLDHLPLGVDAEGVVVRIGDVALRLAPLVDDGLLRSVSHGLVAARTLGPLFAAGSATMARLRDEIVVLASGRPDDAVARRLVSIDALELSVPIRPRTYVDFYASEAHATNAGRIFRPDGDPLPAAWRRLPIGYHGRASTVVVSGTPIVRPWGLRREGEGVVLGPSAMLDLEAEVGFVVGRASERGRPVSAGAFAEMVGGVVLANDWSARDIQALESFPLGPFAGKSFATSISAWVTPLSALDAARVTPPVQDPAPSANLVDPDPWCLDLRLELRLNGTVLTRPPAATTYWTPGQLLAHLTDNGAPVEPEDLFCSGTVSGAAPDEVGSLLELTWGGTRPVRLDDGHMRTWLVDGDEVTITATAPALDGGFIRLGEVTGRVVSAIASPW</sequence>
<comment type="cofactor">
    <cofactor evidence="3">
        <name>Mg(2+)</name>
        <dbReference type="ChEBI" id="CHEBI:18420"/>
    </cofactor>
</comment>
<dbReference type="Proteomes" id="UP000000771">
    <property type="component" value="Chromosome"/>
</dbReference>
<evidence type="ECO:0000256" key="2">
    <source>
        <dbReference type="PIRSR" id="PIRSR605959-2"/>
    </source>
</evidence>
<feature type="binding site" evidence="3">
    <location>
        <position position="221"/>
    </location>
    <ligand>
        <name>Ca(2+)</name>
        <dbReference type="ChEBI" id="CHEBI:29108"/>
    </ligand>
</feature>
<accession>C7LYE2</accession>
<dbReference type="GO" id="GO:0046872">
    <property type="term" value="F:metal ion binding"/>
    <property type="evidence" value="ECO:0007669"/>
    <property type="project" value="UniProtKB-KW"/>
</dbReference>
<dbReference type="InterPro" id="IPR036462">
    <property type="entry name" value="Fumarylacetoacetase_N_sf"/>
</dbReference>
<evidence type="ECO:0000259" key="4">
    <source>
        <dbReference type="Pfam" id="PF01557"/>
    </source>
</evidence>
<reference evidence="5 6" key="1">
    <citation type="journal article" date="2009" name="Stand. Genomic Sci.">
        <title>Complete genome sequence of Acidimicrobium ferrooxidans type strain (ICP).</title>
        <authorList>
            <person name="Clum A."/>
            <person name="Nolan M."/>
            <person name="Lang E."/>
            <person name="Glavina Del Rio T."/>
            <person name="Tice H."/>
            <person name="Copeland A."/>
            <person name="Cheng J.F."/>
            <person name="Lucas S."/>
            <person name="Chen F."/>
            <person name="Bruce D."/>
            <person name="Goodwin L."/>
            <person name="Pitluck S."/>
            <person name="Ivanova N."/>
            <person name="Mavrommatis K."/>
            <person name="Mikhailova N."/>
            <person name="Pati A."/>
            <person name="Chen A."/>
            <person name="Palaniappan K."/>
            <person name="Goker M."/>
            <person name="Spring S."/>
            <person name="Land M."/>
            <person name="Hauser L."/>
            <person name="Chang Y.J."/>
            <person name="Jeffries C.C."/>
            <person name="Chain P."/>
            <person name="Bristow J."/>
            <person name="Eisen J.A."/>
            <person name="Markowitz V."/>
            <person name="Hugenholtz P."/>
            <person name="Kyrpides N.C."/>
            <person name="Klenk H.P."/>
            <person name="Lapidus A."/>
        </authorList>
    </citation>
    <scope>NUCLEOTIDE SEQUENCE [LARGE SCALE GENOMIC DNA]</scope>
    <source>
        <strain evidence="6">DSM 10331 / JCM 15462 / NBRC 103882 / ICP</strain>
    </source>
</reference>
<name>C7LYE2_ACIFD</name>
<proteinExistence type="predicted"/>
<evidence type="ECO:0000256" key="3">
    <source>
        <dbReference type="PIRSR" id="PIRSR605959-3"/>
    </source>
</evidence>
<protein>
    <submittedName>
        <fullName evidence="5">Fumarylacetoacetase</fullName>
        <ecNumber evidence="5">3.7.1.2</ecNumber>
    </submittedName>
</protein>
<dbReference type="KEGG" id="afo:Afer_0803"/>
<evidence type="ECO:0000313" key="6">
    <source>
        <dbReference type="Proteomes" id="UP000000771"/>
    </source>
</evidence>
<feature type="binding site" evidence="3">
    <location>
        <position position="189"/>
    </location>
    <ligand>
        <name>Ca(2+)</name>
        <dbReference type="ChEBI" id="CHEBI:29108"/>
    </ligand>
</feature>
<dbReference type="eggNOG" id="COG0179">
    <property type="taxonomic scope" value="Bacteria"/>
</dbReference>
<keyword evidence="3" id="KW-0460">Magnesium</keyword>
<dbReference type="SUPFAM" id="SSF63433">
    <property type="entry name" value="Fumarylacetoacetate hydrolase, FAH, N-terminal domain"/>
    <property type="match status" value="1"/>
</dbReference>
<dbReference type="STRING" id="525909.Afer_0803"/>
<gene>
    <name evidence="5" type="ordered locus">Afer_0803</name>
</gene>
<evidence type="ECO:0000256" key="1">
    <source>
        <dbReference type="PIRSR" id="PIRSR605959-1"/>
    </source>
</evidence>
<feature type="binding site" evidence="3">
    <location>
        <position position="241"/>
    </location>
    <ligand>
        <name>Mg(2+)</name>
        <dbReference type="ChEBI" id="CHEBI:18420"/>
    </ligand>
</feature>
<dbReference type="Pfam" id="PF01557">
    <property type="entry name" value="FAA_hydrolase"/>
    <property type="match status" value="1"/>
</dbReference>